<keyword evidence="4 9" id="KW-0732">Signal</keyword>
<evidence type="ECO:0000256" key="6">
    <source>
        <dbReference type="ARBA" id="ARBA00023186"/>
    </source>
</evidence>
<comment type="similarity">
    <text evidence="2 8">Belongs to the periplasmic pilus chaperone family.</text>
</comment>
<dbReference type="InterPro" id="IPR016147">
    <property type="entry name" value="Pili_assmbl_chaperone_N"/>
</dbReference>
<keyword evidence="5" id="KW-0574">Periplasm</keyword>
<sequence length="265" mass="28592">MVWRKTVRLAWLAGCAAWLMQSAAPVSASVVIGATRVIYDAPEPEVTLRLSNVGQSPALVQSWIDTGQLYSAPSDISVPFTVTPPIARIDPSKSQTLRIIYTGEALPGDRESVFWLNVLEVPPKPATRDAESHRLQLAFRSRIKLFYRPEHLPGTANGAPSRLTWRLARVGGALVAEAHNPTAFHVSLTKLSVIEGDKTATFDDGAMIDPHGTHRFALHGDALDVAPGAPDLTVRYDTLNDFGGVAERSAPIRAGQASRGSGRDD</sequence>
<evidence type="ECO:0000256" key="1">
    <source>
        <dbReference type="ARBA" id="ARBA00004418"/>
    </source>
</evidence>
<evidence type="ECO:0000313" key="13">
    <source>
        <dbReference type="Proteomes" id="UP000031838"/>
    </source>
</evidence>
<feature type="signal peptide" evidence="9">
    <location>
        <begin position="1"/>
        <end position="28"/>
    </location>
</feature>
<keyword evidence="13" id="KW-1185">Reference proteome</keyword>
<dbReference type="Pfam" id="PF02753">
    <property type="entry name" value="PapD_C"/>
    <property type="match status" value="1"/>
</dbReference>
<evidence type="ECO:0000259" key="11">
    <source>
        <dbReference type="Pfam" id="PF02753"/>
    </source>
</evidence>
<evidence type="ECO:0000256" key="3">
    <source>
        <dbReference type="ARBA" id="ARBA00022558"/>
    </source>
</evidence>
<evidence type="ECO:0000259" key="10">
    <source>
        <dbReference type="Pfam" id="PF00345"/>
    </source>
</evidence>
<dbReference type="InterPro" id="IPR008962">
    <property type="entry name" value="PapD-like_sf"/>
</dbReference>
<dbReference type="PANTHER" id="PTHR30251:SF2">
    <property type="entry name" value="FIMBRIAL CHAPERONE YADV-RELATED"/>
    <property type="match status" value="1"/>
</dbReference>
<dbReference type="SUPFAM" id="SSF49584">
    <property type="entry name" value="Periplasmic chaperone C-domain"/>
    <property type="match status" value="1"/>
</dbReference>
<dbReference type="Gene3D" id="2.60.40.10">
    <property type="entry name" value="Immunoglobulins"/>
    <property type="match status" value="2"/>
</dbReference>
<dbReference type="InterPro" id="IPR013783">
    <property type="entry name" value="Ig-like_fold"/>
</dbReference>
<dbReference type="FunFam" id="2.60.40.10:FF:000458">
    <property type="entry name" value="Molecular chaperone FimC"/>
    <property type="match status" value="1"/>
</dbReference>
<dbReference type="Pfam" id="PF00345">
    <property type="entry name" value="PapD_N"/>
    <property type="match status" value="1"/>
</dbReference>
<accession>A0A0B6S470</accession>
<dbReference type="InterPro" id="IPR018046">
    <property type="entry name" value="Pili_assmbl_chaperone_CS"/>
</dbReference>
<evidence type="ECO:0000256" key="7">
    <source>
        <dbReference type="ARBA" id="ARBA00023319"/>
    </source>
</evidence>
<dbReference type="InterPro" id="IPR036316">
    <property type="entry name" value="Pili_assmbl_chap_C_dom_sf"/>
</dbReference>
<dbReference type="OrthoDB" id="9131059at2"/>
<evidence type="ECO:0000256" key="5">
    <source>
        <dbReference type="ARBA" id="ARBA00022764"/>
    </source>
</evidence>
<keyword evidence="3" id="KW-1029">Fimbrium biogenesis</keyword>
<dbReference type="InterPro" id="IPR016148">
    <property type="entry name" value="Pili_assmbl_chaperone_C"/>
</dbReference>
<dbReference type="GO" id="GO:0030288">
    <property type="term" value="C:outer membrane-bounded periplasmic space"/>
    <property type="evidence" value="ECO:0007669"/>
    <property type="project" value="InterPro"/>
</dbReference>
<evidence type="ECO:0000256" key="2">
    <source>
        <dbReference type="ARBA" id="ARBA00007399"/>
    </source>
</evidence>
<comment type="subcellular location">
    <subcellularLocation>
        <location evidence="1 8">Periplasm</location>
    </subcellularLocation>
</comment>
<dbReference type="KEGG" id="bgp:BGL_2c24070"/>
<keyword evidence="7" id="KW-0393">Immunoglobulin domain</keyword>
<reference evidence="12 13" key="2">
    <citation type="journal article" date="2016" name="Appl. Microbiol. Biotechnol.">
        <title>Mutations improving production and secretion of extracellular lipase by Burkholderia glumae PG1.</title>
        <authorList>
            <person name="Knapp A."/>
            <person name="Voget S."/>
            <person name="Gao R."/>
            <person name="Zaburannyi N."/>
            <person name="Krysciak D."/>
            <person name="Breuer M."/>
            <person name="Hauer B."/>
            <person name="Streit W.R."/>
            <person name="Muller R."/>
            <person name="Daniel R."/>
            <person name="Jaeger K.E."/>
        </authorList>
    </citation>
    <scope>NUCLEOTIDE SEQUENCE [LARGE SCALE GENOMIC DNA]</scope>
    <source>
        <strain evidence="12 13">PG1</strain>
    </source>
</reference>
<proteinExistence type="inferred from homology"/>
<dbReference type="InterPro" id="IPR001829">
    <property type="entry name" value="Pili_assmbl_chaperone_bac"/>
</dbReference>
<dbReference type="AlphaFoldDB" id="A0A0B6S470"/>
<reference evidence="13" key="1">
    <citation type="submission" date="2011-03" db="EMBL/GenBank/DDBJ databases">
        <authorList>
            <person name="Voget S."/>
            <person name="Streit W.R."/>
            <person name="Jaeger K.E."/>
            <person name="Daniel R."/>
        </authorList>
    </citation>
    <scope>NUCLEOTIDE SEQUENCE [LARGE SCALE GENOMIC DNA]</scope>
    <source>
        <strain evidence="13">PG1</strain>
    </source>
</reference>
<name>A0A0B6S470_BURPL</name>
<feature type="domain" description="Pili assembly chaperone C-terminal" evidence="11">
    <location>
        <begin position="179"/>
        <end position="245"/>
    </location>
</feature>
<dbReference type="EMBL" id="CP002581">
    <property type="protein sequence ID" value="AJK50463.1"/>
    <property type="molecule type" value="Genomic_DNA"/>
</dbReference>
<evidence type="ECO:0000256" key="4">
    <source>
        <dbReference type="ARBA" id="ARBA00022729"/>
    </source>
</evidence>
<dbReference type="HOGENOM" id="CLU_070768_0_2_4"/>
<dbReference type="PROSITE" id="PS00635">
    <property type="entry name" value="PILI_CHAPERONE"/>
    <property type="match status" value="1"/>
</dbReference>
<dbReference type="InterPro" id="IPR050643">
    <property type="entry name" value="Periplasmic_pilus_chap"/>
</dbReference>
<dbReference type="RefSeq" id="WP_052498501.1">
    <property type="nucleotide sequence ID" value="NZ_BSTO01000030.1"/>
</dbReference>
<dbReference type="GO" id="GO:0071555">
    <property type="term" value="P:cell wall organization"/>
    <property type="evidence" value="ECO:0007669"/>
    <property type="project" value="InterPro"/>
</dbReference>
<feature type="chain" id="PRO_5002110349" evidence="9">
    <location>
        <begin position="29"/>
        <end position="265"/>
    </location>
</feature>
<dbReference type="KEGG" id="bpla:bpln_2g24380"/>
<keyword evidence="6 8" id="KW-0143">Chaperone</keyword>
<dbReference type="Proteomes" id="UP000031838">
    <property type="component" value="Chromosome 2"/>
</dbReference>
<dbReference type="PRINTS" id="PR00969">
    <property type="entry name" value="CHAPERONPILI"/>
</dbReference>
<dbReference type="PANTHER" id="PTHR30251">
    <property type="entry name" value="PILUS ASSEMBLY CHAPERONE"/>
    <property type="match status" value="1"/>
</dbReference>
<dbReference type="SUPFAM" id="SSF49354">
    <property type="entry name" value="PapD-like"/>
    <property type="match status" value="1"/>
</dbReference>
<feature type="domain" description="Pili assembly chaperone N-terminal" evidence="10">
    <location>
        <begin position="29"/>
        <end position="152"/>
    </location>
</feature>
<evidence type="ECO:0000256" key="8">
    <source>
        <dbReference type="RuleBase" id="RU003918"/>
    </source>
</evidence>
<evidence type="ECO:0000313" key="12">
    <source>
        <dbReference type="EMBL" id="AJK50463.1"/>
    </source>
</evidence>
<protein>
    <submittedName>
        <fullName evidence="12">Pili assembly chaperone</fullName>
    </submittedName>
</protein>
<evidence type="ECO:0000256" key="9">
    <source>
        <dbReference type="SAM" id="SignalP"/>
    </source>
</evidence>
<organism evidence="12 13">
    <name type="scientific">Burkholderia plantarii</name>
    <dbReference type="NCBI Taxonomy" id="41899"/>
    <lineage>
        <taxon>Bacteria</taxon>
        <taxon>Pseudomonadati</taxon>
        <taxon>Pseudomonadota</taxon>
        <taxon>Betaproteobacteria</taxon>
        <taxon>Burkholderiales</taxon>
        <taxon>Burkholderiaceae</taxon>
        <taxon>Burkholderia</taxon>
    </lineage>
</organism>
<gene>
    <name evidence="12" type="ORF">BGL_2c24070</name>
</gene>